<dbReference type="GO" id="GO:0005524">
    <property type="term" value="F:ATP binding"/>
    <property type="evidence" value="ECO:0007669"/>
    <property type="project" value="InterPro"/>
</dbReference>
<evidence type="ECO:0000313" key="3">
    <source>
        <dbReference type="Proteomes" id="UP000006238"/>
    </source>
</evidence>
<dbReference type="PANTHER" id="PTHR44167">
    <property type="entry name" value="OVARIAN-SPECIFIC SERINE/THREONINE-PROTEIN KINASE LOK-RELATED"/>
    <property type="match status" value="1"/>
</dbReference>
<dbReference type="AlphaFoldDB" id="D4RXQ6"/>
<dbReference type="PROSITE" id="PS50011">
    <property type="entry name" value="PROTEIN_KINASE_DOM"/>
    <property type="match status" value="1"/>
</dbReference>
<dbReference type="SMART" id="SM00220">
    <property type="entry name" value="S_TKc"/>
    <property type="match status" value="1"/>
</dbReference>
<feature type="domain" description="Protein kinase" evidence="1">
    <location>
        <begin position="49"/>
        <end position="294"/>
    </location>
</feature>
<comment type="caution">
    <text evidence="2">The sequence shown here is derived from an EMBL/GenBank/DDBJ whole genome shotgun (WGS) entry which is preliminary data.</text>
</comment>
<dbReference type="InterPro" id="IPR000719">
    <property type="entry name" value="Prot_kinase_dom"/>
</dbReference>
<dbReference type="RefSeq" id="WP_005601571.1">
    <property type="nucleotide sequence ID" value="NZ_GG663520.1"/>
</dbReference>
<accession>D4RXQ6</accession>
<sequence>MINASETQPPVSNIGQIINAGETIPPGSANLSGQSIALLAGESVADSYVINSLMNKQGKQSNVYLAKKWGKSYVIKIYHNGWHPSNQMQSFLTSVRHPNIAHVIECGQHEGYYYEIYEYYSEGTLEDAEALSITHIQNVIVPSINEGLHELHRNGIVHCDIKPSNLFYSDNNNKVVIGDCGISGYANSNGKLVDAVRGTPEYAPRVKALLWSTAMSPAYDYGSFGLVLCKAVLGHSIFEGMSVEEISKAWEGGLILPSQISGRLGVLIRGLLNEDENQRWGYLQVKRWCEGEYMRPVNRSIYSHAKKESQNKPLIFGRFEGQTLSVNTLHQLSQAIKKHWNQASRIVKRRELIDFVRQFDKNLVDKIRELALYQDADVAVYKLLMYIEDDPQQIYFCGKEYNFLSEYVEQLATGKDEIAKKFLTTGLLVFYLRYNDYDQVQVDRLEQLIHRNGDDDMTSISTICFALQGKKAIDIFGVNIETLDALIPILSKCSIKEIDELLQSDHFVAWLNRLGYENEMRKMKEVFI</sequence>
<evidence type="ECO:0000313" key="2">
    <source>
        <dbReference type="EMBL" id="EFF69138.1"/>
    </source>
</evidence>
<organism evidence="2 3">
    <name type="scientific">Eshraghiella crossota DSM 2876</name>
    <dbReference type="NCBI Taxonomy" id="511680"/>
    <lineage>
        <taxon>Bacteria</taxon>
        <taxon>Bacillati</taxon>
        <taxon>Bacillota</taxon>
        <taxon>Clostridia</taxon>
        <taxon>Lachnospirales</taxon>
        <taxon>Lachnospiraceae</taxon>
        <taxon>Eshraghiella</taxon>
    </lineage>
</organism>
<dbReference type="InterPro" id="IPR011009">
    <property type="entry name" value="Kinase-like_dom_sf"/>
</dbReference>
<dbReference type="eggNOG" id="COG0515">
    <property type="taxonomic scope" value="Bacteria"/>
</dbReference>
<dbReference type="GO" id="GO:0004672">
    <property type="term" value="F:protein kinase activity"/>
    <property type="evidence" value="ECO:0007669"/>
    <property type="project" value="InterPro"/>
</dbReference>
<name>D4RXQ6_9FIRM</name>
<dbReference type="GeneID" id="98919405"/>
<protein>
    <recommendedName>
        <fullName evidence="1">Protein kinase domain-containing protein</fullName>
    </recommendedName>
</protein>
<dbReference type="PROSITE" id="PS00108">
    <property type="entry name" value="PROTEIN_KINASE_ST"/>
    <property type="match status" value="1"/>
</dbReference>
<dbReference type="EMBL" id="ABWN01000020">
    <property type="protein sequence ID" value="EFF69138.1"/>
    <property type="molecule type" value="Genomic_DNA"/>
</dbReference>
<dbReference type="HOGENOM" id="CLU_482149_0_0_9"/>
<dbReference type="Gene3D" id="1.10.510.10">
    <property type="entry name" value="Transferase(Phosphotransferase) domain 1"/>
    <property type="match status" value="1"/>
</dbReference>
<reference evidence="2 3" key="1">
    <citation type="submission" date="2010-02" db="EMBL/GenBank/DDBJ databases">
        <authorList>
            <person name="Weinstock G."/>
            <person name="Sodergren E."/>
            <person name="Clifton S."/>
            <person name="Fulton L."/>
            <person name="Fulton B."/>
            <person name="Courtney L."/>
            <person name="Fronick C."/>
            <person name="Harrison M."/>
            <person name="Strong C."/>
            <person name="Farmer C."/>
            <person name="Delahaunty K."/>
            <person name="Markovic C."/>
            <person name="Hall O."/>
            <person name="Minx P."/>
            <person name="Tomlinson C."/>
            <person name="Mitreva M."/>
            <person name="Nelson J."/>
            <person name="Hou S."/>
            <person name="Wollam A."/>
            <person name="Pepin K.H."/>
            <person name="Johnson M."/>
            <person name="Bhonagiri V."/>
            <person name="Zhang X."/>
            <person name="Suruliraj S."/>
            <person name="Warren W."/>
            <person name="Chinwalla A."/>
            <person name="Mardis E.R."/>
            <person name="Wilson R.K."/>
        </authorList>
    </citation>
    <scope>NUCLEOTIDE SEQUENCE [LARGE SCALE GENOMIC DNA]</scope>
    <source>
        <strain evidence="2 3">DSM 2876</strain>
    </source>
</reference>
<dbReference type="PANTHER" id="PTHR44167:SF24">
    <property type="entry name" value="SERINE_THREONINE-PROTEIN KINASE CHK2"/>
    <property type="match status" value="1"/>
</dbReference>
<keyword evidence="3" id="KW-1185">Reference proteome</keyword>
<proteinExistence type="predicted"/>
<gene>
    <name evidence="2" type="ORF">BUTYVIB_00607</name>
</gene>
<dbReference type="Proteomes" id="UP000006238">
    <property type="component" value="Unassembled WGS sequence"/>
</dbReference>
<dbReference type="InterPro" id="IPR008271">
    <property type="entry name" value="Ser/Thr_kinase_AS"/>
</dbReference>
<dbReference type="SUPFAM" id="SSF56112">
    <property type="entry name" value="Protein kinase-like (PK-like)"/>
    <property type="match status" value="1"/>
</dbReference>
<dbReference type="Pfam" id="PF00069">
    <property type="entry name" value="Pkinase"/>
    <property type="match status" value="1"/>
</dbReference>
<evidence type="ECO:0000259" key="1">
    <source>
        <dbReference type="PROSITE" id="PS50011"/>
    </source>
</evidence>